<proteinExistence type="predicted"/>
<dbReference type="Pfam" id="PF17667">
    <property type="entry name" value="Pkinase_fungal"/>
    <property type="match status" value="1"/>
</dbReference>
<sequence length="239" mass="26493">MTAEPSQMGHDPTMKLIDDGRNIQYDIAVQSDSDGTEMIYRTLSLLSDVGATALRGRGTRVWKAIKVVDGEECGEPVALKDSWVDGARPREGSILREVRGAAHSEELREFVEKLFVTVECYGDVFVDEELHLRDATRPLMIPAENVSASMHPLPLKPATPDLEDETVEKTRAASSSRSHDKVHHRIVFKEICKPMYEENSLVAIFKLLGQAVGGMFLKIPICDSLTYHMTCGISIADHA</sequence>
<accession>A0A2R6R0Z2</accession>
<evidence type="ECO:0000313" key="3">
    <source>
        <dbReference type="EMBL" id="PSS18913.1"/>
    </source>
</evidence>
<dbReference type="Proteomes" id="UP000186601">
    <property type="component" value="Unassembled WGS sequence"/>
</dbReference>
<evidence type="ECO:0000259" key="2">
    <source>
        <dbReference type="Pfam" id="PF17667"/>
    </source>
</evidence>
<name>A0A2R6R0Z2_9APHY</name>
<keyword evidence="4" id="KW-1185">Reference proteome</keyword>
<evidence type="ECO:0000313" key="4">
    <source>
        <dbReference type="Proteomes" id="UP000186601"/>
    </source>
</evidence>
<evidence type="ECO:0000256" key="1">
    <source>
        <dbReference type="SAM" id="MobiDB-lite"/>
    </source>
</evidence>
<protein>
    <recommendedName>
        <fullName evidence="2">Fungal-type protein kinase domain-containing protein</fullName>
    </recommendedName>
</protein>
<comment type="caution">
    <text evidence="3">The sequence shown here is derived from an EMBL/GenBank/DDBJ whole genome shotgun (WGS) entry which is preliminary data.</text>
</comment>
<feature type="domain" description="Fungal-type protein kinase" evidence="2">
    <location>
        <begin position="1"/>
        <end position="214"/>
    </location>
</feature>
<dbReference type="EMBL" id="MLYV02000285">
    <property type="protein sequence ID" value="PSS18913.1"/>
    <property type="molecule type" value="Genomic_DNA"/>
</dbReference>
<feature type="region of interest" description="Disordered" evidence="1">
    <location>
        <begin position="150"/>
        <end position="178"/>
    </location>
</feature>
<dbReference type="OrthoDB" id="3271139at2759"/>
<dbReference type="AlphaFoldDB" id="A0A2R6R0Z2"/>
<dbReference type="STRING" id="98765.A0A2R6R0Z2"/>
<dbReference type="InterPro" id="IPR040976">
    <property type="entry name" value="Pkinase_fungal"/>
</dbReference>
<gene>
    <name evidence="3" type="ORF">PHLCEN_2v3173</name>
</gene>
<organism evidence="3 4">
    <name type="scientific">Hermanssonia centrifuga</name>
    <dbReference type="NCBI Taxonomy" id="98765"/>
    <lineage>
        <taxon>Eukaryota</taxon>
        <taxon>Fungi</taxon>
        <taxon>Dikarya</taxon>
        <taxon>Basidiomycota</taxon>
        <taxon>Agaricomycotina</taxon>
        <taxon>Agaricomycetes</taxon>
        <taxon>Polyporales</taxon>
        <taxon>Meruliaceae</taxon>
        <taxon>Hermanssonia</taxon>
    </lineage>
</organism>
<reference evidence="3 4" key="1">
    <citation type="submission" date="2018-02" db="EMBL/GenBank/DDBJ databases">
        <title>Genome sequence of the basidiomycete white-rot fungus Phlebia centrifuga.</title>
        <authorList>
            <person name="Granchi Z."/>
            <person name="Peng M."/>
            <person name="de Vries R.P."/>
            <person name="Hilden K."/>
            <person name="Makela M.R."/>
            <person name="Grigoriev I."/>
            <person name="Riley R."/>
        </authorList>
    </citation>
    <scope>NUCLEOTIDE SEQUENCE [LARGE SCALE GENOMIC DNA]</scope>
    <source>
        <strain evidence="3 4">FBCC195</strain>
    </source>
</reference>